<accession>A0A9Q0N1R6</accession>
<proteinExistence type="inferred from homology"/>
<dbReference type="FunFam" id="1.10.287.810:FF:000001">
    <property type="entry name" value="mitochondrial import inner membrane translocase subunit TIM13"/>
    <property type="match status" value="1"/>
</dbReference>
<protein>
    <recommendedName>
        <fullName evidence="10">Mitochondrial import inner membrane translocase subunit</fullName>
    </recommendedName>
</protein>
<feature type="domain" description="Tim10-like" evidence="11">
    <location>
        <begin position="19"/>
        <end position="79"/>
    </location>
</feature>
<keyword evidence="10" id="KW-0472">Membrane</keyword>
<evidence type="ECO:0000256" key="9">
    <source>
        <dbReference type="ARBA" id="ARBA00023186"/>
    </source>
</evidence>
<organism evidence="12 13">
    <name type="scientific">Pseudolycoriella hygida</name>
    <dbReference type="NCBI Taxonomy" id="35572"/>
    <lineage>
        <taxon>Eukaryota</taxon>
        <taxon>Metazoa</taxon>
        <taxon>Ecdysozoa</taxon>
        <taxon>Arthropoda</taxon>
        <taxon>Hexapoda</taxon>
        <taxon>Insecta</taxon>
        <taxon>Pterygota</taxon>
        <taxon>Neoptera</taxon>
        <taxon>Endopterygota</taxon>
        <taxon>Diptera</taxon>
        <taxon>Nematocera</taxon>
        <taxon>Sciaroidea</taxon>
        <taxon>Sciaridae</taxon>
        <taxon>Pseudolycoriella</taxon>
    </lineage>
</organism>
<evidence type="ECO:0000256" key="4">
    <source>
        <dbReference type="ARBA" id="ARBA00022833"/>
    </source>
</evidence>
<dbReference type="GO" id="GO:0042719">
    <property type="term" value="C:mitochondrial intermembrane space chaperone complex"/>
    <property type="evidence" value="ECO:0007669"/>
    <property type="project" value="UniProtKB-ARBA"/>
</dbReference>
<sequence length="89" mass="10190">MDLQLGNLSSGQKDELMDQVKQQIAVANVQELLTKMTTKCFKKCVQKPGSVLDNSEQKCIAMCMDRFMDSWNLVSRTYGQRLQRERNAS</sequence>
<dbReference type="AlphaFoldDB" id="A0A9Q0N1R6"/>
<reference evidence="12" key="1">
    <citation type="submission" date="2022-07" db="EMBL/GenBank/DDBJ databases">
        <authorList>
            <person name="Trinca V."/>
            <person name="Uliana J.V.C."/>
            <person name="Torres T.T."/>
            <person name="Ward R.J."/>
            <person name="Monesi N."/>
        </authorList>
    </citation>
    <scope>NUCLEOTIDE SEQUENCE</scope>
    <source>
        <strain evidence="12">HSMRA1968</strain>
        <tissue evidence="12">Whole embryos</tissue>
    </source>
</reference>
<name>A0A9Q0N1R6_9DIPT</name>
<keyword evidence="4" id="KW-0862">Zinc</keyword>
<keyword evidence="3" id="KW-0479">Metal-binding</keyword>
<keyword evidence="2 10" id="KW-0813">Transport</keyword>
<dbReference type="SUPFAM" id="SSF144122">
    <property type="entry name" value="Tim10-like"/>
    <property type="match status" value="1"/>
</dbReference>
<dbReference type="GO" id="GO:0045039">
    <property type="term" value="P:protein insertion into mitochondrial inner membrane"/>
    <property type="evidence" value="ECO:0007669"/>
    <property type="project" value="UniProtKB-ARBA"/>
</dbReference>
<dbReference type="GO" id="GO:0005743">
    <property type="term" value="C:mitochondrial inner membrane"/>
    <property type="evidence" value="ECO:0007669"/>
    <property type="project" value="UniProtKB-SubCell"/>
</dbReference>
<keyword evidence="13" id="KW-1185">Reference proteome</keyword>
<dbReference type="EMBL" id="WJQU01000002">
    <property type="protein sequence ID" value="KAJ6641034.1"/>
    <property type="molecule type" value="Genomic_DNA"/>
</dbReference>
<dbReference type="Gene3D" id="1.10.287.810">
    <property type="entry name" value="Mitochondrial import inner membrane translocase subunit tim13 like domains"/>
    <property type="match status" value="1"/>
</dbReference>
<dbReference type="OrthoDB" id="7813104at2759"/>
<dbReference type="Pfam" id="PF02953">
    <property type="entry name" value="zf-Tim10_DDP"/>
    <property type="match status" value="1"/>
</dbReference>
<evidence type="ECO:0000256" key="6">
    <source>
        <dbReference type="ARBA" id="ARBA00023010"/>
    </source>
</evidence>
<dbReference type="InterPro" id="IPR004217">
    <property type="entry name" value="Tim10-like"/>
</dbReference>
<evidence type="ECO:0000313" key="12">
    <source>
        <dbReference type="EMBL" id="KAJ6641034.1"/>
    </source>
</evidence>
<keyword evidence="9 10" id="KW-0143">Chaperone</keyword>
<evidence type="ECO:0000256" key="7">
    <source>
        <dbReference type="ARBA" id="ARBA00023128"/>
    </source>
</evidence>
<comment type="domain">
    <text evidence="10">The twin CX3C motif contains 4 conserved Cys residues that form 2 disulfide bonds in the mitochondrial intermembrane space.</text>
</comment>
<evidence type="ECO:0000313" key="13">
    <source>
        <dbReference type="Proteomes" id="UP001151699"/>
    </source>
</evidence>
<evidence type="ECO:0000259" key="11">
    <source>
        <dbReference type="Pfam" id="PF02953"/>
    </source>
</evidence>
<keyword evidence="6 10" id="KW-0811">Translocation</keyword>
<comment type="similarity">
    <text evidence="1 10">Belongs to the small Tim family.</text>
</comment>
<evidence type="ECO:0000256" key="5">
    <source>
        <dbReference type="ARBA" id="ARBA00022927"/>
    </source>
</evidence>
<keyword evidence="5 10" id="KW-0653">Protein transport</keyword>
<gene>
    <name evidence="12" type="primary">Tim13</name>
    <name evidence="12" type="ORF">Bhyg_05967</name>
</gene>
<keyword evidence="8 10" id="KW-1015">Disulfide bond</keyword>
<dbReference type="InterPro" id="IPR035427">
    <property type="entry name" value="Tim10-like_dom_sf"/>
</dbReference>
<comment type="subunit">
    <text evidence="10">Heterohexamer.</text>
</comment>
<comment type="function">
    <text evidence="10">Mitochondrial intermembrane chaperone that participates in the import and insertion of some multi-pass transmembrane proteins into the mitochondrial inner membrane. Also required for the transfer of beta-barrel precursors from the TOM complex to the sorting and assembly machinery (SAM complex) of the outer membrane. Acts as a chaperone-like protein that protects the hydrophobic precursors from aggregation and guide them through the mitochondrial intermembrane space.</text>
</comment>
<evidence type="ECO:0000256" key="8">
    <source>
        <dbReference type="ARBA" id="ARBA00023157"/>
    </source>
</evidence>
<evidence type="ECO:0000256" key="1">
    <source>
        <dbReference type="ARBA" id="ARBA00006720"/>
    </source>
</evidence>
<evidence type="ECO:0000256" key="10">
    <source>
        <dbReference type="RuleBase" id="RU367043"/>
    </source>
</evidence>
<dbReference type="GO" id="GO:0015031">
    <property type="term" value="P:protein transport"/>
    <property type="evidence" value="ECO:0007669"/>
    <property type="project" value="UniProtKB-KW"/>
</dbReference>
<dbReference type="Proteomes" id="UP001151699">
    <property type="component" value="Chromosome B"/>
</dbReference>
<keyword evidence="7 10" id="KW-0496">Mitochondrion</keyword>
<comment type="subcellular location">
    <subcellularLocation>
        <location evidence="10">Mitochondrion inner membrane</location>
        <topology evidence="10">Peripheral membrane protein</topology>
        <orientation evidence="10">Intermembrane side</orientation>
    </subcellularLocation>
</comment>
<keyword evidence="10" id="KW-0999">Mitochondrion inner membrane</keyword>
<evidence type="ECO:0000256" key="3">
    <source>
        <dbReference type="ARBA" id="ARBA00022723"/>
    </source>
</evidence>
<dbReference type="GO" id="GO:0046872">
    <property type="term" value="F:metal ion binding"/>
    <property type="evidence" value="ECO:0007669"/>
    <property type="project" value="UniProtKB-KW"/>
</dbReference>
<evidence type="ECO:0000256" key="2">
    <source>
        <dbReference type="ARBA" id="ARBA00022448"/>
    </source>
</evidence>
<comment type="caution">
    <text evidence="12">The sequence shown here is derived from an EMBL/GenBank/DDBJ whole genome shotgun (WGS) entry which is preliminary data.</text>
</comment>